<dbReference type="InterPro" id="IPR042235">
    <property type="entry name" value="ZP-C_dom"/>
</dbReference>
<keyword evidence="1" id="KW-1015">Disulfide bond</keyword>
<dbReference type="PANTHER" id="PTHR46560">
    <property type="entry name" value="CYPHER, ISOFORM B"/>
    <property type="match status" value="1"/>
</dbReference>
<dbReference type="Pfam" id="PF00100">
    <property type="entry name" value="Zona_pellucida"/>
    <property type="match status" value="1"/>
</dbReference>
<organism evidence="4 5">
    <name type="scientific">Diploscapter pachys</name>
    <dbReference type="NCBI Taxonomy" id="2018661"/>
    <lineage>
        <taxon>Eukaryota</taxon>
        <taxon>Metazoa</taxon>
        <taxon>Ecdysozoa</taxon>
        <taxon>Nematoda</taxon>
        <taxon>Chromadorea</taxon>
        <taxon>Rhabditida</taxon>
        <taxon>Rhabditina</taxon>
        <taxon>Rhabditomorpha</taxon>
        <taxon>Rhabditoidea</taxon>
        <taxon>Rhabditidae</taxon>
        <taxon>Diploscapter</taxon>
    </lineage>
</organism>
<dbReference type="Proteomes" id="UP000218231">
    <property type="component" value="Unassembled WGS sequence"/>
</dbReference>
<accession>A0A2A2KC41</accession>
<dbReference type="EMBL" id="LIAE01009013">
    <property type="protein sequence ID" value="PAV71487.1"/>
    <property type="molecule type" value="Genomic_DNA"/>
</dbReference>
<gene>
    <name evidence="4" type="ORF">WR25_12226</name>
</gene>
<evidence type="ECO:0000256" key="2">
    <source>
        <dbReference type="SAM" id="SignalP"/>
    </source>
</evidence>
<sequence>MGSKFYEAIKICLISMILPILTASNDLIQDRSVSCSSNTIDISFTFSRPFFGGIFTEKGYSNEACRWRGEGARSVTVKVPLFNNTDCGVLSNETTGSFTVKLIISPVDGLIVDGFAAINARCIYSTQDITLTLPPGATGKGLQVSGYQLDSDIVTGMREGPNLTMQILEGHGIEGKVLSRASVGQRITLDVELKDTAIYDFYVHSCYAHDGSNSPEASINIIDSNGCGVRLARAIDVPVLTSESLNGGSKHVYLHMYGFQFTSNSFVHFECQVKPCVKSCNRQQCELETSSNDNKVPLIPARRRRDDYSLSTMRLQTKIEIQPQKIEKAALEL</sequence>
<evidence type="ECO:0000259" key="3">
    <source>
        <dbReference type="PROSITE" id="PS51034"/>
    </source>
</evidence>
<dbReference type="InterPro" id="IPR001507">
    <property type="entry name" value="ZP_dom"/>
</dbReference>
<dbReference type="InterPro" id="IPR055355">
    <property type="entry name" value="ZP-C"/>
</dbReference>
<evidence type="ECO:0000313" key="5">
    <source>
        <dbReference type="Proteomes" id="UP000218231"/>
    </source>
</evidence>
<keyword evidence="2" id="KW-0732">Signal</keyword>
<evidence type="ECO:0000313" key="4">
    <source>
        <dbReference type="EMBL" id="PAV71487.1"/>
    </source>
</evidence>
<feature type="signal peptide" evidence="2">
    <location>
        <begin position="1"/>
        <end position="24"/>
    </location>
</feature>
<dbReference type="AlphaFoldDB" id="A0A2A2KC41"/>
<feature type="chain" id="PRO_5012900700" description="ZP domain-containing protein" evidence="2">
    <location>
        <begin position="25"/>
        <end position="333"/>
    </location>
</feature>
<dbReference type="STRING" id="2018661.A0A2A2KC41"/>
<dbReference type="PANTHER" id="PTHR46560:SF13">
    <property type="entry name" value="ZP DOMAIN-CONTAINING PROTEIN"/>
    <property type="match status" value="1"/>
</dbReference>
<reference evidence="4 5" key="1">
    <citation type="journal article" date="2017" name="Curr. Biol.">
        <title>Genome architecture and evolution of a unichromosomal asexual nematode.</title>
        <authorList>
            <person name="Fradin H."/>
            <person name="Zegar C."/>
            <person name="Gutwein M."/>
            <person name="Lucas J."/>
            <person name="Kovtun M."/>
            <person name="Corcoran D."/>
            <person name="Baugh L.R."/>
            <person name="Kiontke K."/>
            <person name="Gunsalus K."/>
            <person name="Fitch D.H."/>
            <person name="Piano F."/>
        </authorList>
    </citation>
    <scope>NUCLEOTIDE SEQUENCE [LARGE SCALE GENOMIC DNA]</scope>
    <source>
        <strain evidence="4">PF1309</strain>
    </source>
</reference>
<feature type="domain" description="ZP" evidence="3">
    <location>
        <begin position="34"/>
        <end position="292"/>
    </location>
</feature>
<evidence type="ECO:0000256" key="1">
    <source>
        <dbReference type="ARBA" id="ARBA00023157"/>
    </source>
</evidence>
<dbReference type="Gene3D" id="2.60.40.4100">
    <property type="entry name" value="Zona pellucida, ZP-C domain"/>
    <property type="match status" value="1"/>
</dbReference>
<dbReference type="PROSITE" id="PS51034">
    <property type="entry name" value="ZP_2"/>
    <property type="match status" value="1"/>
</dbReference>
<dbReference type="SMART" id="SM00241">
    <property type="entry name" value="ZP"/>
    <property type="match status" value="1"/>
</dbReference>
<protein>
    <recommendedName>
        <fullName evidence="3">ZP domain-containing protein</fullName>
    </recommendedName>
</protein>
<proteinExistence type="predicted"/>
<comment type="caution">
    <text evidence="4">The sequence shown here is derived from an EMBL/GenBank/DDBJ whole genome shotgun (WGS) entry which is preliminary data.</text>
</comment>
<name>A0A2A2KC41_9BILA</name>
<dbReference type="OrthoDB" id="6432511at2759"/>
<keyword evidence="5" id="KW-1185">Reference proteome</keyword>